<evidence type="ECO:0000256" key="2">
    <source>
        <dbReference type="ARBA" id="ARBA00022737"/>
    </source>
</evidence>
<evidence type="ECO:0000256" key="4">
    <source>
        <dbReference type="SAM" id="MobiDB-lite"/>
    </source>
</evidence>
<dbReference type="GO" id="GO:0005829">
    <property type="term" value="C:cytosol"/>
    <property type="evidence" value="ECO:0007669"/>
    <property type="project" value="UniProtKB-ARBA"/>
</dbReference>
<evidence type="ECO:0000256" key="3">
    <source>
        <dbReference type="PROSITE-ProRule" id="PRU00221"/>
    </source>
</evidence>
<sequence length="488" mass="51719">MKLSPVRLPDRPAAAVEPDDTAAVVDAEIANLPAIFRSAVLLCEIEGVSRADAAVRLGIHPGTLSSRLAAARKLLAGRLRRRGVGAVTGLGTAVVPEALARAAASRADGRASGTVLKLSQGVRTMLDSKLMLTAAVACVALAGSLFAMNPAARVAPGTPQPQRAPEPATKGPAAKKPAEWKVLFTLKHTHRVAAVAACADLIVAAADTGGEKDYVRFWNASDGTASDLEITPLGFSVPVRFNFLRFTTDGTHLIVGTEHSGTRYRRRPGGLAADILDSYDLLACSADMNTLLVRKDHGAFKDPKPNRLYLHVNPWAVPENFLKKLAVFDEDCEAITHADVSADDQRIAIAGDDAVVRVYNRNNLKLLHKVTLPKQTKVTAVRLSDGGRRLAVVGEKGFAKLFDDAGKEVCDLKGHEGTIAAVAFAPDGKRVVTASGKVARIFDATNGKRVGELIGHEDLVTAVAFSSDGKRMVTGSADQTAKVWESQE</sequence>
<dbReference type="InterPro" id="IPR013324">
    <property type="entry name" value="RNA_pol_sigma_r3/r4-like"/>
</dbReference>
<feature type="repeat" description="WD" evidence="3">
    <location>
        <begin position="412"/>
        <end position="435"/>
    </location>
</feature>
<dbReference type="RefSeq" id="WP_171469507.1">
    <property type="nucleotide sequence ID" value="NZ_CP053452.2"/>
</dbReference>
<evidence type="ECO:0000313" key="6">
    <source>
        <dbReference type="EMBL" id="QJW93291.1"/>
    </source>
</evidence>
<reference evidence="7" key="1">
    <citation type="submission" date="2020-05" db="EMBL/GenBank/DDBJ databases">
        <title>Frigoriglobus tundricola gen. nov., sp. nov., a psychrotolerant cellulolytic planctomycete of the family Gemmataceae with two divergent copies of 16S rRNA gene.</title>
        <authorList>
            <person name="Kulichevskaya I.S."/>
            <person name="Ivanova A.A."/>
            <person name="Naumoff D.G."/>
            <person name="Beletsky A.V."/>
            <person name="Rijpstra W.I.C."/>
            <person name="Sinninghe Damste J.S."/>
            <person name="Mardanov A.V."/>
            <person name="Ravin N.V."/>
            <person name="Dedysh S.N."/>
        </authorList>
    </citation>
    <scope>NUCLEOTIDE SEQUENCE [LARGE SCALE GENOMIC DNA]</scope>
    <source>
        <strain evidence="7">PL17</strain>
    </source>
</reference>
<feature type="compositionally biased region" description="Low complexity" evidence="4">
    <location>
        <begin position="165"/>
        <end position="174"/>
    </location>
</feature>
<dbReference type="Proteomes" id="UP000503447">
    <property type="component" value="Chromosome"/>
</dbReference>
<feature type="region of interest" description="Disordered" evidence="4">
    <location>
        <begin position="154"/>
        <end position="174"/>
    </location>
</feature>
<dbReference type="SUPFAM" id="SSF88659">
    <property type="entry name" value="Sigma3 and sigma4 domains of RNA polymerase sigma factors"/>
    <property type="match status" value="1"/>
</dbReference>
<dbReference type="SMART" id="SM00320">
    <property type="entry name" value="WD40"/>
    <property type="match status" value="5"/>
</dbReference>
<dbReference type="InterPro" id="IPR019775">
    <property type="entry name" value="WD40_repeat_CS"/>
</dbReference>
<accession>A0A6M5YIY3</accession>
<keyword evidence="2" id="KW-0677">Repeat</keyword>
<dbReference type="GO" id="GO:0003677">
    <property type="term" value="F:DNA binding"/>
    <property type="evidence" value="ECO:0007669"/>
    <property type="project" value="InterPro"/>
</dbReference>
<feature type="domain" description="RNA polymerase sigma factor 70 region 4 type 2" evidence="5">
    <location>
        <begin position="26"/>
        <end position="75"/>
    </location>
</feature>
<dbReference type="InterPro" id="IPR001680">
    <property type="entry name" value="WD40_rpt"/>
</dbReference>
<dbReference type="PROSITE" id="PS50082">
    <property type="entry name" value="WD_REPEATS_2"/>
    <property type="match status" value="2"/>
</dbReference>
<dbReference type="InterPro" id="IPR013249">
    <property type="entry name" value="RNA_pol_sigma70_r4_t2"/>
</dbReference>
<dbReference type="KEGG" id="ftj:FTUN_0797"/>
<name>A0A6M5YIY3_9BACT</name>
<feature type="repeat" description="WD" evidence="3">
    <location>
        <begin position="453"/>
        <end position="488"/>
    </location>
</feature>
<dbReference type="EMBL" id="CP053452">
    <property type="protein sequence ID" value="QJW93291.1"/>
    <property type="molecule type" value="Genomic_DNA"/>
</dbReference>
<proteinExistence type="predicted"/>
<dbReference type="PROSITE" id="PS50294">
    <property type="entry name" value="WD_REPEATS_REGION"/>
    <property type="match status" value="1"/>
</dbReference>
<evidence type="ECO:0000256" key="1">
    <source>
        <dbReference type="ARBA" id="ARBA00022574"/>
    </source>
</evidence>
<dbReference type="Pfam" id="PF08281">
    <property type="entry name" value="Sigma70_r4_2"/>
    <property type="match status" value="1"/>
</dbReference>
<dbReference type="PROSITE" id="PS00678">
    <property type="entry name" value="WD_REPEATS_1"/>
    <property type="match status" value="1"/>
</dbReference>
<gene>
    <name evidence="6" type="ORF">FTUN_0797</name>
</gene>
<dbReference type="AlphaFoldDB" id="A0A6M5YIY3"/>
<dbReference type="SUPFAM" id="SSF50978">
    <property type="entry name" value="WD40 repeat-like"/>
    <property type="match status" value="1"/>
</dbReference>
<dbReference type="InterPro" id="IPR036388">
    <property type="entry name" value="WH-like_DNA-bd_sf"/>
</dbReference>
<dbReference type="PANTHER" id="PTHR19848">
    <property type="entry name" value="WD40 REPEAT PROTEIN"/>
    <property type="match status" value="1"/>
</dbReference>
<evidence type="ECO:0000313" key="7">
    <source>
        <dbReference type="Proteomes" id="UP000503447"/>
    </source>
</evidence>
<dbReference type="PANTHER" id="PTHR19848:SF8">
    <property type="entry name" value="F-BOX AND WD REPEAT DOMAIN CONTAINING 7"/>
    <property type="match status" value="1"/>
</dbReference>
<dbReference type="GO" id="GO:0006352">
    <property type="term" value="P:DNA-templated transcription initiation"/>
    <property type="evidence" value="ECO:0007669"/>
    <property type="project" value="InterPro"/>
</dbReference>
<dbReference type="Gene3D" id="2.130.10.10">
    <property type="entry name" value="YVTN repeat-like/Quinoprotein amine dehydrogenase"/>
    <property type="match status" value="2"/>
</dbReference>
<dbReference type="InterPro" id="IPR015943">
    <property type="entry name" value="WD40/YVTN_repeat-like_dom_sf"/>
</dbReference>
<keyword evidence="7" id="KW-1185">Reference proteome</keyword>
<keyword evidence="1 3" id="KW-0853">WD repeat</keyword>
<organism evidence="6 7">
    <name type="scientific">Frigoriglobus tundricola</name>
    <dbReference type="NCBI Taxonomy" id="2774151"/>
    <lineage>
        <taxon>Bacteria</taxon>
        <taxon>Pseudomonadati</taxon>
        <taxon>Planctomycetota</taxon>
        <taxon>Planctomycetia</taxon>
        <taxon>Gemmatales</taxon>
        <taxon>Gemmataceae</taxon>
        <taxon>Frigoriglobus</taxon>
    </lineage>
</organism>
<dbReference type="Pfam" id="PF00400">
    <property type="entry name" value="WD40"/>
    <property type="match status" value="2"/>
</dbReference>
<protein>
    <recommendedName>
        <fullName evidence="5">RNA polymerase sigma factor 70 region 4 type 2 domain-containing protein</fullName>
    </recommendedName>
</protein>
<evidence type="ECO:0000259" key="5">
    <source>
        <dbReference type="Pfam" id="PF08281"/>
    </source>
</evidence>
<dbReference type="Gene3D" id="1.10.10.10">
    <property type="entry name" value="Winged helix-like DNA-binding domain superfamily/Winged helix DNA-binding domain"/>
    <property type="match status" value="1"/>
</dbReference>
<dbReference type="GO" id="GO:0016987">
    <property type="term" value="F:sigma factor activity"/>
    <property type="evidence" value="ECO:0007669"/>
    <property type="project" value="InterPro"/>
</dbReference>
<dbReference type="InterPro" id="IPR036322">
    <property type="entry name" value="WD40_repeat_dom_sf"/>
</dbReference>